<dbReference type="InParanoid" id="A0A672UA82"/>
<protein>
    <recommendedName>
        <fullName evidence="3">Protein kinase domain-containing protein</fullName>
    </recommendedName>
</protein>
<dbReference type="Ensembl" id="ENSSHBT00005014430.1">
    <property type="protein sequence ID" value="ENSSHBP00005011981.1"/>
    <property type="gene ID" value="ENSSHBG00005010479.1"/>
</dbReference>
<dbReference type="SUPFAM" id="SSF56112">
    <property type="entry name" value="Protein kinase-like (PK-like)"/>
    <property type="match status" value="1"/>
</dbReference>
<dbReference type="Gene3D" id="1.10.510.10">
    <property type="entry name" value="Transferase(Phosphotransferase) domain 1"/>
    <property type="match status" value="1"/>
</dbReference>
<proteinExistence type="predicted"/>
<dbReference type="InterPro" id="IPR011009">
    <property type="entry name" value="Kinase-like_dom_sf"/>
</dbReference>
<keyword evidence="2" id="KW-1185">Reference proteome</keyword>
<evidence type="ECO:0000313" key="2">
    <source>
        <dbReference type="Proteomes" id="UP000472266"/>
    </source>
</evidence>
<dbReference type="AlphaFoldDB" id="A0A672UA82"/>
<evidence type="ECO:0008006" key="3">
    <source>
        <dbReference type="Google" id="ProtNLM"/>
    </source>
</evidence>
<dbReference type="GeneTree" id="ENSGT00960000193138"/>
<accession>A0A672UA82</accession>
<name>A0A672UA82_STRHB</name>
<reference evidence="1 2" key="1">
    <citation type="submission" date="2019-11" db="EMBL/GenBank/DDBJ databases">
        <title>Strigops habroptila (kakapo) genome, bStrHab1, primary haplotype, v2.</title>
        <authorList>
            <person name="Jarvis E.D."/>
            <person name="Howard J."/>
            <person name="Rhie A."/>
            <person name="Phillippy A."/>
            <person name="Korlach J."/>
            <person name="Digby A."/>
            <person name="Iorns D."/>
            <person name="Eason D."/>
            <person name="Robertson B."/>
            <person name="Raemaekers T."/>
            <person name="Howe K."/>
            <person name="Lewin H."/>
            <person name="Damas J."/>
            <person name="Hastie A."/>
            <person name="Tracey A."/>
            <person name="Chow W."/>
            <person name="Fedrigo O."/>
        </authorList>
    </citation>
    <scope>NUCLEOTIDE SEQUENCE [LARGE SCALE GENOMIC DNA]</scope>
</reference>
<evidence type="ECO:0000313" key="1">
    <source>
        <dbReference type="Ensembl" id="ENSSHBP00005011981.1"/>
    </source>
</evidence>
<reference evidence="1" key="2">
    <citation type="submission" date="2025-08" db="UniProtKB">
        <authorList>
            <consortium name="Ensembl"/>
        </authorList>
    </citation>
    <scope>IDENTIFICATION</scope>
</reference>
<reference evidence="1" key="3">
    <citation type="submission" date="2025-09" db="UniProtKB">
        <authorList>
            <consortium name="Ensembl"/>
        </authorList>
    </citation>
    <scope>IDENTIFICATION</scope>
</reference>
<dbReference type="Proteomes" id="UP000472266">
    <property type="component" value="Chromosome 5"/>
</dbReference>
<organism evidence="1 2">
    <name type="scientific">Strigops habroptila</name>
    <name type="common">Kakapo</name>
    <dbReference type="NCBI Taxonomy" id="2489341"/>
    <lineage>
        <taxon>Eukaryota</taxon>
        <taxon>Metazoa</taxon>
        <taxon>Chordata</taxon>
        <taxon>Craniata</taxon>
        <taxon>Vertebrata</taxon>
        <taxon>Euteleostomi</taxon>
        <taxon>Archelosauria</taxon>
        <taxon>Archosauria</taxon>
        <taxon>Dinosauria</taxon>
        <taxon>Saurischia</taxon>
        <taxon>Theropoda</taxon>
        <taxon>Coelurosauria</taxon>
        <taxon>Aves</taxon>
        <taxon>Neognathae</taxon>
        <taxon>Neoaves</taxon>
        <taxon>Telluraves</taxon>
        <taxon>Australaves</taxon>
        <taxon>Psittaciformes</taxon>
        <taxon>Psittacidae</taxon>
        <taxon>Strigops</taxon>
    </lineage>
</organism>
<sequence>IHDVIGTPANKTLDMFKQSRLARFDFSFKKGKGIPPVVHSLPPKGFSLLYAVIKYDPDERIATHQALQHPYCQELWVHCIGKVRQKSVLREKLSNTGFPQKSNYSSRKTRLQIIFCCSFNLESRNSLSMGAATFSTTLALGFINGGFVRNSFRKNCTKHQVRQ</sequence>